<dbReference type="AlphaFoldDB" id="A0ABD1Z8V9"/>
<evidence type="ECO:0000256" key="2">
    <source>
        <dbReference type="SAM" id="SignalP"/>
    </source>
</evidence>
<reference evidence="3 4" key="1">
    <citation type="submission" date="2024-09" db="EMBL/GenBank/DDBJ databases">
        <title>Chromosome-scale assembly of Riccia fluitans.</title>
        <authorList>
            <person name="Paukszto L."/>
            <person name="Sawicki J."/>
            <person name="Karawczyk K."/>
            <person name="Piernik-Szablinska J."/>
            <person name="Szczecinska M."/>
            <person name="Mazdziarz M."/>
        </authorList>
    </citation>
    <scope>NUCLEOTIDE SEQUENCE [LARGE SCALE GENOMIC DNA]</scope>
    <source>
        <strain evidence="3">Rf_01</strain>
        <tissue evidence="3">Aerial parts of the thallus</tissue>
    </source>
</reference>
<evidence type="ECO:0000313" key="3">
    <source>
        <dbReference type="EMBL" id="KAL2642737.1"/>
    </source>
</evidence>
<feature type="region of interest" description="Disordered" evidence="1">
    <location>
        <begin position="60"/>
        <end position="90"/>
    </location>
</feature>
<sequence length="90" mass="10000">MSRSPREGKVPLLFLCRVVLRAFTSHPAGVPDCRCHGLGPIRQARSPPGASRVHSDHLRVARRGEQMQKEGDSVRQVSHNRKESGTMVYA</sequence>
<feature type="compositionally biased region" description="Basic and acidic residues" evidence="1">
    <location>
        <begin position="60"/>
        <end position="73"/>
    </location>
</feature>
<gene>
    <name evidence="3" type="ORF">R1flu_010324</name>
</gene>
<keyword evidence="2" id="KW-0732">Signal</keyword>
<protein>
    <recommendedName>
        <fullName evidence="5">Secreted protein</fullName>
    </recommendedName>
</protein>
<accession>A0ABD1Z8V9</accession>
<dbReference type="Proteomes" id="UP001605036">
    <property type="component" value="Unassembled WGS sequence"/>
</dbReference>
<evidence type="ECO:0008006" key="5">
    <source>
        <dbReference type="Google" id="ProtNLM"/>
    </source>
</evidence>
<name>A0ABD1Z8V9_9MARC</name>
<comment type="caution">
    <text evidence="3">The sequence shown here is derived from an EMBL/GenBank/DDBJ whole genome shotgun (WGS) entry which is preliminary data.</text>
</comment>
<evidence type="ECO:0000313" key="4">
    <source>
        <dbReference type="Proteomes" id="UP001605036"/>
    </source>
</evidence>
<feature type="signal peptide" evidence="2">
    <location>
        <begin position="1"/>
        <end position="21"/>
    </location>
</feature>
<feature type="chain" id="PRO_5044868876" description="Secreted protein" evidence="2">
    <location>
        <begin position="22"/>
        <end position="90"/>
    </location>
</feature>
<keyword evidence="4" id="KW-1185">Reference proteome</keyword>
<proteinExistence type="predicted"/>
<dbReference type="EMBL" id="JBHFFA010000002">
    <property type="protein sequence ID" value="KAL2642737.1"/>
    <property type="molecule type" value="Genomic_DNA"/>
</dbReference>
<evidence type="ECO:0000256" key="1">
    <source>
        <dbReference type="SAM" id="MobiDB-lite"/>
    </source>
</evidence>
<organism evidence="3 4">
    <name type="scientific">Riccia fluitans</name>
    <dbReference type="NCBI Taxonomy" id="41844"/>
    <lineage>
        <taxon>Eukaryota</taxon>
        <taxon>Viridiplantae</taxon>
        <taxon>Streptophyta</taxon>
        <taxon>Embryophyta</taxon>
        <taxon>Marchantiophyta</taxon>
        <taxon>Marchantiopsida</taxon>
        <taxon>Marchantiidae</taxon>
        <taxon>Marchantiales</taxon>
        <taxon>Ricciaceae</taxon>
        <taxon>Riccia</taxon>
    </lineage>
</organism>